<reference evidence="1" key="1">
    <citation type="submission" date="2021-12" db="EMBL/GenBank/DDBJ databases">
        <title>Prjna785345.</title>
        <authorList>
            <person name="Rujirawat T."/>
            <person name="Krajaejun T."/>
        </authorList>
    </citation>
    <scope>NUCLEOTIDE SEQUENCE</scope>
    <source>
        <strain evidence="1">Pi057C3</strain>
    </source>
</reference>
<evidence type="ECO:0000313" key="2">
    <source>
        <dbReference type="Proteomes" id="UP001209570"/>
    </source>
</evidence>
<organism evidence="1 2">
    <name type="scientific">Pythium insidiosum</name>
    <name type="common">Pythiosis disease agent</name>
    <dbReference type="NCBI Taxonomy" id="114742"/>
    <lineage>
        <taxon>Eukaryota</taxon>
        <taxon>Sar</taxon>
        <taxon>Stramenopiles</taxon>
        <taxon>Oomycota</taxon>
        <taxon>Peronosporomycetes</taxon>
        <taxon>Pythiales</taxon>
        <taxon>Pythiaceae</taxon>
        <taxon>Pythium</taxon>
    </lineage>
</organism>
<dbReference type="InterPro" id="IPR011989">
    <property type="entry name" value="ARM-like"/>
</dbReference>
<protein>
    <recommendedName>
        <fullName evidence="3">TOG domain-containing protein</fullName>
    </recommendedName>
</protein>
<comment type="caution">
    <text evidence="1">The sequence shown here is derived from an EMBL/GenBank/DDBJ whole genome shotgun (WGS) entry which is preliminary data.</text>
</comment>
<dbReference type="Proteomes" id="UP001209570">
    <property type="component" value="Unassembled WGS sequence"/>
</dbReference>
<accession>A0AAD5LJX6</accession>
<dbReference type="AlphaFoldDB" id="A0AAD5LJX6"/>
<dbReference type="SUPFAM" id="SSF48371">
    <property type="entry name" value="ARM repeat"/>
    <property type="match status" value="1"/>
</dbReference>
<gene>
    <name evidence="1" type="ORF">P43SY_010973</name>
</gene>
<proteinExistence type="predicted"/>
<evidence type="ECO:0000313" key="1">
    <source>
        <dbReference type="EMBL" id="KAJ0401249.1"/>
    </source>
</evidence>
<dbReference type="EMBL" id="JAKCXM010000133">
    <property type="protein sequence ID" value="KAJ0401249.1"/>
    <property type="molecule type" value="Genomic_DNA"/>
</dbReference>
<evidence type="ECO:0008006" key="3">
    <source>
        <dbReference type="Google" id="ProtNLM"/>
    </source>
</evidence>
<dbReference type="InterPro" id="IPR016024">
    <property type="entry name" value="ARM-type_fold"/>
</dbReference>
<dbReference type="Gene3D" id="1.25.10.10">
    <property type="entry name" value="Leucine-rich Repeat Variant"/>
    <property type="match status" value="1"/>
</dbReference>
<dbReference type="Pfam" id="PF21040">
    <property type="entry name" value="CEP104-like_TOG"/>
    <property type="match status" value="1"/>
</dbReference>
<keyword evidence="2" id="KW-1185">Reference proteome</keyword>
<sequence length="147" mass="16337">MDAAVALLRTTQIKKRLAGVTQLLELLRSDRDPLTQDAAFLSTLLPDVLPCLRDNNFKVAASALEILDIVLARVNAFDPSGTTVRSIFKPIWSNLIERLGDSKLQVREKAVDVVVRLVQALGIAVVFERLRSTSNGYNRVINKYVSF</sequence>
<name>A0AAD5LJX6_PYTIN</name>